<feature type="chain" id="PRO_5045862561" description="PASTA domain-containing protein" evidence="1">
    <location>
        <begin position="23"/>
        <end position="423"/>
    </location>
</feature>
<protein>
    <recommendedName>
        <fullName evidence="4">PASTA domain-containing protein</fullName>
    </recommendedName>
</protein>
<accession>A0ABN2K136</accession>
<reference evidence="2 3" key="1">
    <citation type="journal article" date="2019" name="Int. J. Syst. Evol. Microbiol.">
        <title>The Global Catalogue of Microorganisms (GCM) 10K type strain sequencing project: providing services to taxonomists for standard genome sequencing and annotation.</title>
        <authorList>
            <consortium name="The Broad Institute Genomics Platform"/>
            <consortium name="The Broad Institute Genome Sequencing Center for Infectious Disease"/>
            <person name="Wu L."/>
            <person name="Ma J."/>
        </authorList>
    </citation>
    <scope>NUCLEOTIDE SEQUENCE [LARGE SCALE GENOMIC DNA]</scope>
    <source>
        <strain evidence="2 3">JCM 13518</strain>
    </source>
</reference>
<dbReference type="RefSeq" id="WP_344202682.1">
    <property type="nucleotide sequence ID" value="NZ_BAAAME010000005.1"/>
</dbReference>
<dbReference type="EMBL" id="BAAAME010000005">
    <property type="protein sequence ID" value="GAA1746184.1"/>
    <property type="molecule type" value="Genomic_DNA"/>
</dbReference>
<comment type="caution">
    <text evidence="2">The sequence shown here is derived from an EMBL/GenBank/DDBJ whole genome shotgun (WGS) entry which is preliminary data.</text>
</comment>
<dbReference type="Proteomes" id="UP001501057">
    <property type="component" value="Unassembled WGS sequence"/>
</dbReference>
<evidence type="ECO:0000313" key="3">
    <source>
        <dbReference type="Proteomes" id="UP001501057"/>
    </source>
</evidence>
<sequence>MSRKVPYRLAAAAALLSLVACSSPPPEPEPALPDPYGGSFPITMVFSDNGSEADVQRIRDITTALEDGATDACPLGDSETFQPPGSPDLVPAAAVTTTASDTGTLGDVPTATCTAGLTEVDVHLVEEGTTALVAAAILEPTSGILFSEPVPLLGGEAFGYCAPTEDQQVLMACGAVWVHDEIAISVRPSGSPSDAQRVAEWFSDALGQWVGGDDGPAPTPFGQLPADLTASGVQLTTGGRYVDFEGSPADATITVHEPVGLTEADLAAVGRLCSGGLYDLTQALRFSDLQLEGGIAQAVEMTVTSPDPSRPFPLEERYVFPGMTFTLEHVLPGPSEAAWTQACSFDRTPSSVRIIGVAVLLPPAEATAENPDQLVASCPTALTLTGLLSNPSITVKPDTPYGDSGTGWTFPVPADSLAGRCLA</sequence>
<evidence type="ECO:0008006" key="4">
    <source>
        <dbReference type="Google" id="ProtNLM"/>
    </source>
</evidence>
<keyword evidence="3" id="KW-1185">Reference proteome</keyword>
<name>A0ABN2K136_9ACTN</name>
<keyword evidence="1" id="KW-0732">Signal</keyword>
<dbReference type="PROSITE" id="PS51257">
    <property type="entry name" value="PROKAR_LIPOPROTEIN"/>
    <property type="match status" value="1"/>
</dbReference>
<evidence type="ECO:0000256" key="1">
    <source>
        <dbReference type="SAM" id="SignalP"/>
    </source>
</evidence>
<feature type="signal peptide" evidence="1">
    <location>
        <begin position="1"/>
        <end position="22"/>
    </location>
</feature>
<evidence type="ECO:0000313" key="2">
    <source>
        <dbReference type="EMBL" id="GAA1746184.1"/>
    </source>
</evidence>
<organism evidence="2 3">
    <name type="scientific">Aeromicrobium alkaliterrae</name>
    <dbReference type="NCBI Taxonomy" id="302168"/>
    <lineage>
        <taxon>Bacteria</taxon>
        <taxon>Bacillati</taxon>
        <taxon>Actinomycetota</taxon>
        <taxon>Actinomycetes</taxon>
        <taxon>Propionibacteriales</taxon>
        <taxon>Nocardioidaceae</taxon>
        <taxon>Aeromicrobium</taxon>
    </lineage>
</organism>
<proteinExistence type="predicted"/>
<gene>
    <name evidence="2" type="ORF">GCM10009710_27700</name>
</gene>